<evidence type="ECO:0000313" key="1">
    <source>
        <dbReference type="EMBL" id="KAF5763624.1"/>
    </source>
</evidence>
<reference evidence="1" key="1">
    <citation type="journal article" date="2017" name="Nature">
        <title>The sunflower genome provides insights into oil metabolism, flowering and Asterid evolution.</title>
        <authorList>
            <person name="Badouin H."/>
            <person name="Gouzy J."/>
            <person name="Grassa C.J."/>
            <person name="Murat F."/>
            <person name="Staton S.E."/>
            <person name="Cottret L."/>
            <person name="Lelandais-Briere C."/>
            <person name="Owens G.L."/>
            <person name="Carrere S."/>
            <person name="Mayjonade B."/>
            <person name="Legrand L."/>
            <person name="Gill N."/>
            <person name="Kane N.C."/>
            <person name="Bowers J.E."/>
            <person name="Hubner S."/>
            <person name="Bellec A."/>
            <person name="Berard A."/>
            <person name="Berges H."/>
            <person name="Blanchet N."/>
            <person name="Boniface M.C."/>
            <person name="Brunel D."/>
            <person name="Catrice O."/>
            <person name="Chaidir N."/>
            <person name="Claudel C."/>
            <person name="Donnadieu C."/>
            <person name="Faraut T."/>
            <person name="Fievet G."/>
            <person name="Helmstetter N."/>
            <person name="King M."/>
            <person name="Knapp S.J."/>
            <person name="Lai Z."/>
            <person name="Le Paslier M.C."/>
            <person name="Lippi Y."/>
            <person name="Lorenzon L."/>
            <person name="Mandel J.R."/>
            <person name="Marage G."/>
            <person name="Marchand G."/>
            <person name="Marquand E."/>
            <person name="Bret-Mestries E."/>
            <person name="Morien E."/>
            <person name="Nambeesan S."/>
            <person name="Nguyen T."/>
            <person name="Pegot-Espagnet P."/>
            <person name="Pouilly N."/>
            <person name="Raftis F."/>
            <person name="Sallet E."/>
            <person name="Schiex T."/>
            <person name="Thomas J."/>
            <person name="Vandecasteele C."/>
            <person name="Vares D."/>
            <person name="Vear F."/>
            <person name="Vautrin S."/>
            <person name="Crespi M."/>
            <person name="Mangin B."/>
            <person name="Burke J.M."/>
            <person name="Salse J."/>
            <person name="Munos S."/>
            <person name="Vincourt P."/>
            <person name="Rieseberg L.H."/>
            <person name="Langlade N.B."/>
        </authorList>
    </citation>
    <scope>NUCLEOTIDE SEQUENCE</scope>
    <source>
        <tissue evidence="1">Leaves</tissue>
    </source>
</reference>
<reference evidence="1" key="2">
    <citation type="submission" date="2020-06" db="EMBL/GenBank/DDBJ databases">
        <title>Helianthus annuus Genome sequencing and assembly Release 2.</title>
        <authorList>
            <person name="Gouzy J."/>
            <person name="Langlade N."/>
            <person name="Munos S."/>
        </authorList>
    </citation>
    <scope>NUCLEOTIDE SEQUENCE</scope>
    <source>
        <tissue evidence="1">Leaves</tissue>
    </source>
</reference>
<keyword evidence="2" id="KW-1185">Reference proteome</keyword>
<sequence length="46" mass="4875">MASVQGGLKSSKKVTIHIGVAMLINAGENWQGRGSVDNTMSLLQDM</sequence>
<comment type="caution">
    <text evidence="1">The sequence shown here is derived from an EMBL/GenBank/DDBJ whole genome shotgun (WGS) entry which is preliminary data.</text>
</comment>
<evidence type="ECO:0000313" key="2">
    <source>
        <dbReference type="Proteomes" id="UP000215914"/>
    </source>
</evidence>
<name>A0A9K3DZS7_HELAN</name>
<organism evidence="1 2">
    <name type="scientific">Helianthus annuus</name>
    <name type="common">Common sunflower</name>
    <dbReference type="NCBI Taxonomy" id="4232"/>
    <lineage>
        <taxon>Eukaryota</taxon>
        <taxon>Viridiplantae</taxon>
        <taxon>Streptophyta</taxon>
        <taxon>Embryophyta</taxon>
        <taxon>Tracheophyta</taxon>
        <taxon>Spermatophyta</taxon>
        <taxon>Magnoliopsida</taxon>
        <taxon>eudicotyledons</taxon>
        <taxon>Gunneridae</taxon>
        <taxon>Pentapetalae</taxon>
        <taxon>asterids</taxon>
        <taxon>campanulids</taxon>
        <taxon>Asterales</taxon>
        <taxon>Asteraceae</taxon>
        <taxon>Asteroideae</taxon>
        <taxon>Heliantheae alliance</taxon>
        <taxon>Heliantheae</taxon>
        <taxon>Helianthus</taxon>
    </lineage>
</organism>
<gene>
    <name evidence="1" type="ORF">HanXRQr2_Chr15g0682541</name>
</gene>
<dbReference type="EMBL" id="MNCJ02000330">
    <property type="protein sequence ID" value="KAF5763624.1"/>
    <property type="molecule type" value="Genomic_DNA"/>
</dbReference>
<dbReference type="Gramene" id="mRNA:HanXRQr2_Chr15g0682541">
    <property type="protein sequence ID" value="mRNA:HanXRQr2_Chr15g0682541"/>
    <property type="gene ID" value="HanXRQr2_Chr15g0682541"/>
</dbReference>
<dbReference type="Proteomes" id="UP000215914">
    <property type="component" value="Unassembled WGS sequence"/>
</dbReference>
<protein>
    <submittedName>
        <fullName evidence="1">Uncharacterized protein</fullName>
    </submittedName>
</protein>
<proteinExistence type="predicted"/>
<dbReference type="AlphaFoldDB" id="A0A9K3DZS7"/>
<accession>A0A9K3DZS7</accession>